<name>A0ABR9W8F0_9BACT</name>
<comment type="caution">
    <text evidence="1">The sequence shown here is derived from an EMBL/GenBank/DDBJ whole genome shotgun (WGS) entry which is preliminary data.</text>
</comment>
<dbReference type="Pfam" id="PF12784">
    <property type="entry name" value="PDDEXK_2"/>
    <property type="match status" value="1"/>
</dbReference>
<dbReference type="InterPro" id="IPR010106">
    <property type="entry name" value="RpnA"/>
</dbReference>
<organism evidence="1 2">
    <name type="scientific">Dyadobacter subterraneus</name>
    <dbReference type="NCBI Taxonomy" id="2773304"/>
    <lineage>
        <taxon>Bacteria</taxon>
        <taxon>Pseudomonadati</taxon>
        <taxon>Bacteroidota</taxon>
        <taxon>Cytophagia</taxon>
        <taxon>Cytophagales</taxon>
        <taxon>Spirosomataceae</taxon>
        <taxon>Dyadobacter</taxon>
    </lineage>
</organism>
<dbReference type="NCBIfam" id="TIGR01784">
    <property type="entry name" value="T_den_put_tspse"/>
    <property type="match status" value="1"/>
</dbReference>
<gene>
    <name evidence="1" type="ORF">IEE83_07605</name>
</gene>
<evidence type="ECO:0000313" key="2">
    <source>
        <dbReference type="Proteomes" id="UP000634134"/>
    </source>
</evidence>
<dbReference type="RefSeq" id="WP_194120002.1">
    <property type="nucleotide sequence ID" value="NZ_JACYGY010000001.1"/>
</dbReference>
<dbReference type="PANTHER" id="PTHR41317">
    <property type="entry name" value="PD-(D_E)XK NUCLEASE FAMILY TRANSPOSASE"/>
    <property type="match status" value="1"/>
</dbReference>
<reference evidence="2" key="1">
    <citation type="submission" date="2023-07" db="EMBL/GenBank/DDBJ databases">
        <title>Dyadobacter sp. nov 'subterranea' isolated from contaminted grondwater.</title>
        <authorList>
            <person name="Szabo I."/>
            <person name="Al-Omari J."/>
            <person name="Szerdahelyi S.G."/>
            <person name="Rado J."/>
        </authorList>
    </citation>
    <scope>NUCLEOTIDE SEQUENCE [LARGE SCALE GENOMIC DNA]</scope>
    <source>
        <strain evidence="2">UP-52</strain>
    </source>
</reference>
<proteinExistence type="predicted"/>
<keyword evidence="2" id="KW-1185">Reference proteome</keyword>
<protein>
    <submittedName>
        <fullName evidence="1">Rpn family recombination-promoting nuclease/putative transposase</fullName>
    </submittedName>
</protein>
<sequence length="303" mass="35799">MQQSYPTPGRFIDPLTDFGFKRLFGNEPNKEILIDFLNQLFLGQKAIQDLTYSQTELYGDNEDSKRAIFDLLCTGDNGEQFIVEMQRGRQDFFKERAIFYTSRLISEQLPKGNKWGYKLKEVYFIALLEFTLEENTDEQYLHDLCLMDKQTKKIFYDKLEYKFIELPKFTKTENELLTDLDRWPFLLKNLVKMDKMPLFMRKSVFEKVFKIAEINNLNKEERMSYDSSLKAKWDYENVLDYAVKTAVKSAVKTADEKAREESKVEFVKNLLKNTDFTAIKIAMLAEVTEQLVIDIKNQLNEKN</sequence>
<evidence type="ECO:0000313" key="1">
    <source>
        <dbReference type="EMBL" id="MBE9461744.1"/>
    </source>
</evidence>
<accession>A0ABR9W8F0</accession>
<dbReference type="PANTHER" id="PTHR41317:SF1">
    <property type="entry name" value="PD-(D_E)XK NUCLEASE FAMILY TRANSPOSASE"/>
    <property type="match status" value="1"/>
</dbReference>
<dbReference type="Proteomes" id="UP000634134">
    <property type="component" value="Unassembled WGS sequence"/>
</dbReference>
<dbReference type="EMBL" id="JACYGY010000001">
    <property type="protein sequence ID" value="MBE9461744.1"/>
    <property type="molecule type" value="Genomic_DNA"/>
</dbReference>